<organism evidence="1 2">
    <name type="scientific">Leuconostoc phage LN25</name>
    <dbReference type="NCBI Taxonomy" id="1262518"/>
    <lineage>
        <taxon>Viruses</taxon>
        <taxon>Duplodnaviria</taxon>
        <taxon>Heunggongvirae</taxon>
        <taxon>Uroviricota</taxon>
        <taxon>Caudoviricetes</taxon>
        <taxon>Mccleskeyvirinae</taxon>
        <taxon>Unaquatrovirus</taxon>
        <taxon>Unaquatrovirus LN25</taxon>
    </lineage>
</organism>
<reference evidence="1 2" key="1">
    <citation type="journal article" date="2014" name="Int. J. Food Microbiol.">
        <title>Sequence and comparative analysis of Leuconostoc dairy bacteriophages.</title>
        <authorList>
            <person name="Kot W."/>
            <person name="Hansen L.H."/>
            <person name="Neve H."/>
            <person name="Hammer K."/>
            <person name="Jacobsen S."/>
            <person name="Pedersen P.D."/>
            <person name="Sorensen S.J."/>
            <person name="Heller K.J."/>
            <person name="Vogensen F.K."/>
        </authorList>
    </citation>
    <scope>NUCLEOTIDE SEQUENCE [LARGE SCALE GENOMIC DNA]</scope>
</reference>
<evidence type="ECO:0000313" key="2">
    <source>
        <dbReference type="Proteomes" id="UP000201442"/>
    </source>
</evidence>
<dbReference type="OrthoDB" id="15489at10239"/>
<proteinExistence type="predicted"/>
<dbReference type="GeneID" id="19735884"/>
<gene>
    <name evidence="1" type="ORF">phiLN25_011</name>
</gene>
<sequence length="108" mass="12481">MKKPKFNGSAIPEDVLDAFFTFLNQNNTTTKKFYEVDEDTGDKIQVREVTETRQNDLKATLSLFEKMYPDHFDKLTQERILKAQKDTGSSDAEELEKKIKDGFAIKIN</sequence>
<dbReference type="KEGG" id="vg:19735884"/>
<name>A0A059PAJ9_9CAUD</name>
<dbReference type="RefSeq" id="YP_009044771.1">
    <property type="nucleotide sequence ID" value="NC_024386.1"/>
</dbReference>
<dbReference type="Proteomes" id="UP000201442">
    <property type="component" value="Segment"/>
</dbReference>
<accession>A0A059PAJ9</accession>
<protein>
    <submittedName>
        <fullName evidence="1">Putative terminase small subunit</fullName>
    </submittedName>
</protein>
<dbReference type="EMBL" id="KC013026">
    <property type="protein sequence ID" value="AFY98380.1"/>
    <property type="molecule type" value="Genomic_DNA"/>
</dbReference>
<evidence type="ECO:0000313" key="1">
    <source>
        <dbReference type="EMBL" id="AFY98380.1"/>
    </source>
</evidence>
<keyword evidence="2" id="KW-1185">Reference proteome</keyword>